<keyword evidence="1" id="KW-0812">Transmembrane</keyword>
<name>A0AAW8TCV7_9ENTE</name>
<dbReference type="RefSeq" id="WP_222227514.1">
    <property type="nucleotide sequence ID" value="NZ_CP081847.1"/>
</dbReference>
<feature type="signal peptide" evidence="2">
    <location>
        <begin position="1"/>
        <end position="25"/>
    </location>
</feature>
<evidence type="ECO:0000259" key="4">
    <source>
        <dbReference type="Pfam" id="PF11797"/>
    </source>
</evidence>
<feature type="transmembrane region" description="Helical" evidence="1">
    <location>
        <begin position="316"/>
        <end position="333"/>
    </location>
</feature>
<reference evidence="5" key="1">
    <citation type="submission" date="2023-03" db="EMBL/GenBank/DDBJ databases">
        <authorList>
            <person name="Shen W."/>
            <person name="Cai J."/>
        </authorList>
    </citation>
    <scope>NUCLEOTIDE SEQUENCE</scope>
    <source>
        <strain evidence="5">Y15</strain>
    </source>
</reference>
<feature type="chain" id="PRO_5043443397" evidence="2">
    <location>
        <begin position="26"/>
        <end position="340"/>
    </location>
</feature>
<comment type="caution">
    <text evidence="5">The sequence shown here is derived from an EMBL/GenBank/DDBJ whole genome shotgun (WGS) entry which is preliminary data.</text>
</comment>
<dbReference type="Pfam" id="PF11797">
    <property type="entry name" value="WxLIP_HBD"/>
    <property type="match status" value="1"/>
</dbReference>
<dbReference type="Pfam" id="PF06030">
    <property type="entry name" value="WxLIP_PGBD"/>
    <property type="match status" value="1"/>
</dbReference>
<organism evidence="5 6">
    <name type="scientific">Enterococcus raffinosus</name>
    <dbReference type="NCBI Taxonomy" id="71452"/>
    <lineage>
        <taxon>Bacteria</taxon>
        <taxon>Bacillati</taxon>
        <taxon>Bacillota</taxon>
        <taxon>Bacilli</taxon>
        <taxon>Lactobacillales</taxon>
        <taxon>Enterococcaceae</taxon>
        <taxon>Enterococcus</taxon>
    </lineage>
</organism>
<dbReference type="Proteomes" id="UP001254770">
    <property type="component" value="Unassembled WGS sequence"/>
</dbReference>
<dbReference type="EMBL" id="JARPXL010000008">
    <property type="protein sequence ID" value="MDT2544727.1"/>
    <property type="molecule type" value="Genomic_DNA"/>
</dbReference>
<evidence type="ECO:0000313" key="5">
    <source>
        <dbReference type="EMBL" id="MDT2544727.1"/>
    </source>
</evidence>
<evidence type="ECO:0000259" key="3">
    <source>
        <dbReference type="Pfam" id="PF06030"/>
    </source>
</evidence>
<sequence>MLRKKLMIPCLLVLGLIGGVEPGHAEESMLNTFNIEGVQNDNQIDPDAGYFYLHEEPGAIDEIKVKVNNTSNEEKKFTVTVVDANTNSNGLIDYTGQIPNAKELPHPLTSILDPDKQDISIPENGSKEVTLKVKMPEKRQTGVIMGGIVVSEQKEDTEKTKRISVGNTFSYTLGVLLTNENDKTYQKNVSLDLTNVEAKLLDGRKIVEAKMLNNNPYIFGTAKMEGKIMSDDSHQVVIHEKKQEGISIAPFSIFPFQIDYGKDELTPGKYVFKGVVTTDEKKWHFIKKFEITGEQAKKINKESVFKVRISPLLTNAFYILIISNVIALTVIILKRGKNDE</sequence>
<feature type="domain" description="WxL Interacting Protein host binding" evidence="4">
    <location>
        <begin position="161"/>
        <end position="301"/>
    </location>
</feature>
<accession>A0AAW8TCV7</accession>
<keyword evidence="1" id="KW-1133">Transmembrane helix</keyword>
<dbReference type="InterPro" id="IPR010317">
    <property type="entry name" value="WxLIP_PGBD"/>
</dbReference>
<dbReference type="InterPro" id="IPR021759">
    <property type="entry name" value="WxLIP_HBD"/>
</dbReference>
<evidence type="ECO:0000256" key="1">
    <source>
        <dbReference type="SAM" id="Phobius"/>
    </source>
</evidence>
<dbReference type="AlphaFoldDB" id="A0AAW8TCV7"/>
<evidence type="ECO:0000313" key="6">
    <source>
        <dbReference type="Proteomes" id="UP001254770"/>
    </source>
</evidence>
<gene>
    <name evidence="5" type="ORF">P7D69_10300</name>
</gene>
<proteinExistence type="predicted"/>
<keyword evidence="1" id="KW-0472">Membrane</keyword>
<keyword evidence="2" id="KW-0732">Signal</keyword>
<feature type="domain" description="WxL Interacting Protein peptidoglycan binding" evidence="3">
    <location>
        <begin position="33"/>
        <end position="151"/>
    </location>
</feature>
<evidence type="ECO:0000256" key="2">
    <source>
        <dbReference type="SAM" id="SignalP"/>
    </source>
</evidence>
<protein>
    <submittedName>
        <fullName evidence="5">DUF916 and DUF3324 domain-containing protein</fullName>
    </submittedName>
</protein>